<dbReference type="SUPFAM" id="SSF53383">
    <property type="entry name" value="PLP-dependent transferases"/>
    <property type="match status" value="1"/>
</dbReference>
<keyword evidence="2 3" id="KW-0663">Pyridoxal phosphate</keyword>
<comment type="similarity">
    <text evidence="3">Belongs to the DegT/DnrJ/EryC1 family.</text>
</comment>
<accession>A0A377KK34</accession>
<reference evidence="4 5" key="1">
    <citation type="submission" date="2018-06" db="EMBL/GenBank/DDBJ databases">
        <authorList>
            <consortium name="Pathogen Informatics"/>
            <person name="Doyle S."/>
        </authorList>
    </citation>
    <scope>NUCLEOTIDE SEQUENCE [LARGE SCALE GENOMIC DNA]</scope>
    <source>
        <strain evidence="4 5">NCTC8129</strain>
    </source>
</reference>
<dbReference type="Pfam" id="PF01041">
    <property type="entry name" value="DegT_DnrJ_EryC1"/>
    <property type="match status" value="1"/>
</dbReference>
<gene>
    <name evidence="4" type="primary">arnB</name>
    <name evidence="4" type="ORF">NCTC8129_01644</name>
</gene>
<evidence type="ECO:0000313" key="5">
    <source>
        <dbReference type="Proteomes" id="UP000254070"/>
    </source>
</evidence>
<dbReference type="AlphaFoldDB" id="A0A377KK34"/>
<dbReference type="PANTHER" id="PTHR30244">
    <property type="entry name" value="TRANSAMINASE"/>
    <property type="match status" value="1"/>
</dbReference>
<dbReference type="InterPro" id="IPR015424">
    <property type="entry name" value="PyrdxlP-dep_Trfase"/>
</dbReference>
<dbReference type="GO" id="GO:0099620">
    <property type="term" value="F:UDP-4-amino-4-deoxy-L-arabinose aminotransferase"/>
    <property type="evidence" value="ECO:0007669"/>
    <property type="project" value="UniProtKB-EC"/>
</dbReference>
<dbReference type="InterPro" id="IPR015421">
    <property type="entry name" value="PyrdxlP-dep_Trfase_major"/>
</dbReference>
<evidence type="ECO:0000256" key="2">
    <source>
        <dbReference type="PIRSR" id="PIRSR000390-2"/>
    </source>
</evidence>
<keyword evidence="4" id="KW-0808">Transferase</keyword>
<sequence>MKINALEINLEVDEKEEILTSFREVLDSKIEWTNASKVSELEKQICQSYGCKHAVMLSSGSTAIQAALIALGITSQDIVYCPVLTAPPTIISVLEVGAKVVYVDCLDDFGMDPVDLEQKIKCYGTNGAIIPVHVGGIISTEIEKIVEIGNKYFMPVIEDCAHAHGSTLKGKVAGNFGTIGTFSFFLTKTLTAGEGGLVITNNSEIDSKLRKIRNYGKNEIGLHEYRGSSWRMNEFTAVVVLNQIVHQDAIIKEKRNIAKQYDRIFEQYDYFKVMNCLSASGFYKYILPLNTGIRKKMSVKEIENILKKEYDISLTARVYERLCNEEPYLFNHENILNTHDTFLNAEQIKHSHLCLPIYRGLNREKIQYICNSLIQIIGY</sequence>
<evidence type="ECO:0000313" key="4">
    <source>
        <dbReference type="EMBL" id="STP29446.1"/>
    </source>
</evidence>
<evidence type="ECO:0000256" key="1">
    <source>
        <dbReference type="PIRSR" id="PIRSR000390-1"/>
    </source>
</evidence>
<name>A0A377KK34_9ENTE</name>
<dbReference type="InterPro" id="IPR000653">
    <property type="entry name" value="DegT/StrS_aminotransferase"/>
</dbReference>
<dbReference type="PIRSF" id="PIRSF000390">
    <property type="entry name" value="PLP_StrS"/>
    <property type="match status" value="1"/>
</dbReference>
<dbReference type="Gene3D" id="3.40.640.10">
    <property type="entry name" value="Type I PLP-dependent aspartate aminotransferase-like (Major domain)"/>
    <property type="match status" value="1"/>
</dbReference>
<protein>
    <submittedName>
        <fullName evidence="4">Aminotransferase</fullName>
        <ecNumber evidence="4">2.6.1.87</ecNumber>
    </submittedName>
</protein>
<dbReference type="RefSeq" id="WP_115235228.1">
    <property type="nucleotide sequence ID" value="NZ_UGIF01000002.1"/>
</dbReference>
<dbReference type="GO" id="GO:0000271">
    <property type="term" value="P:polysaccharide biosynthetic process"/>
    <property type="evidence" value="ECO:0007669"/>
    <property type="project" value="TreeGrafter"/>
</dbReference>
<dbReference type="PANTHER" id="PTHR30244:SF34">
    <property type="entry name" value="DTDP-4-AMINO-4,6-DIDEOXYGALACTOSE TRANSAMINASE"/>
    <property type="match status" value="1"/>
</dbReference>
<keyword evidence="4" id="KW-0032">Aminotransferase</keyword>
<dbReference type="GO" id="GO:0030170">
    <property type="term" value="F:pyridoxal phosphate binding"/>
    <property type="evidence" value="ECO:0007669"/>
    <property type="project" value="TreeGrafter"/>
</dbReference>
<proteinExistence type="inferred from homology"/>
<feature type="modified residue" description="N6-(pyridoxal phosphate)lysine" evidence="2">
    <location>
        <position position="188"/>
    </location>
</feature>
<organism evidence="4 5">
    <name type="scientific">Enterococcus durans</name>
    <dbReference type="NCBI Taxonomy" id="53345"/>
    <lineage>
        <taxon>Bacteria</taxon>
        <taxon>Bacillati</taxon>
        <taxon>Bacillota</taxon>
        <taxon>Bacilli</taxon>
        <taxon>Lactobacillales</taxon>
        <taxon>Enterococcaceae</taxon>
        <taxon>Enterococcus</taxon>
    </lineage>
</organism>
<dbReference type="Proteomes" id="UP000254070">
    <property type="component" value="Unassembled WGS sequence"/>
</dbReference>
<dbReference type="EC" id="2.6.1.87" evidence="4"/>
<feature type="active site" description="Proton acceptor" evidence="1">
    <location>
        <position position="188"/>
    </location>
</feature>
<dbReference type="EMBL" id="UGIF01000002">
    <property type="protein sequence ID" value="STP29446.1"/>
    <property type="molecule type" value="Genomic_DNA"/>
</dbReference>
<evidence type="ECO:0000256" key="3">
    <source>
        <dbReference type="RuleBase" id="RU004508"/>
    </source>
</evidence>